<dbReference type="PANTHER" id="PTHR33164">
    <property type="entry name" value="TRANSCRIPTIONAL REGULATOR, MARR FAMILY"/>
    <property type="match status" value="1"/>
</dbReference>
<dbReference type="GO" id="GO:0006950">
    <property type="term" value="P:response to stress"/>
    <property type="evidence" value="ECO:0007669"/>
    <property type="project" value="TreeGrafter"/>
</dbReference>
<reference evidence="2 3" key="1">
    <citation type="submission" date="2014-11" db="EMBL/GenBank/DDBJ databases">
        <title>Genome sequencing of Pantoea rodasii ND03.</title>
        <authorList>
            <person name="Muhamad Yunos N.Y."/>
            <person name="Chan K.-G."/>
        </authorList>
    </citation>
    <scope>NUCLEOTIDE SEQUENCE [LARGE SCALE GENOMIC DNA]</scope>
    <source>
        <strain evidence="2 3">ND03</strain>
    </source>
</reference>
<accession>A0A0B1R7V5</accession>
<dbReference type="EMBL" id="JTJJ01000022">
    <property type="protein sequence ID" value="KHJ69108.1"/>
    <property type="molecule type" value="Genomic_DNA"/>
</dbReference>
<name>A0A0B1R7V5_9GAMM</name>
<protein>
    <submittedName>
        <fullName evidence="2">MarR family transcriptional regulator</fullName>
    </submittedName>
</protein>
<dbReference type="PANTHER" id="PTHR33164:SF43">
    <property type="entry name" value="HTH-TYPE TRANSCRIPTIONAL REPRESSOR YETL"/>
    <property type="match status" value="1"/>
</dbReference>
<dbReference type="Gene3D" id="1.10.10.10">
    <property type="entry name" value="Winged helix-like DNA-binding domain superfamily/Winged helix DNA-binding domain"/>
    <property type="match status" value="1"/>
</dbReference>
<dbReference type="PROSITE" id="PS50995">
    <property type="entry name" value="HTH_MARR_2"/>
    <property type="match status" value="1"/>
</dbReference>
<gene>
    <name evidence="2" type="ORF">QU24_05145</name>
</gene>
<dbReference type="InterPro" id="IPR039422">
    <property type="entry name" value="MarR/SlyA-like"/>
</dbReference>
<comment type="caution">
    <text evidence="2">The sequence shown here is derived from an EMBL/GenBank/DDBJ whole genome shotgun (WGS) entry which is preliminary data.</text>
</comment>
<evidence type="ECO:0000313" key="3">
    <source>
        <dbReference type="Proteomes" id="UP000030853"/>
    </source>
</evidence>
<feature type="domain" description="HTH marR-type" evidence="1">
    <location>
        <begin position="5"/>
        <end position="142"/>
    </location>
</feature>
<dbReference type="SMART" id="SM00347">
    <property type="entry name" value="HTH_MARR"/>
    <property type="match status" value="1"/>
</dbReference>
<dbReference type="Proteomes" id="UP000030853">
    <property type="component" value="Unassembled WGS sequence"/>
</dbReference>
<sequence length="143" mass="15733">MSDYPQPFSRLLHLTAHAWRLAVDRRLKESGLSMSSWMAIATVATANEPPTQKALAQLLGLEEASVVPLVDRLVKQQLLARVQPKEDRRKRLLVLTEQGSVAFAEVKTQADALRAQLLADIDPDALAVTEKVLQQLLAKLGSS</sequence>
<dbReference type="AlphaFoldDB" id="A0A0B1R7V5"/>
<dbReference type="RefSeq" id="WP_039328921.1">
    <property type="nucleotide sequence ID" value="NZ_JTJJ01000022.1"/>
</dbReference>
<proteinExistence type="predicted"/>
<dbReference type="InterPro" id="IPR036390">
    <property type="entry name" value="WH_DNA-bd_sf"/>
</dbReference>
<dbReference type="InterPro" id="IPR036388">
    <property type="entry name" value="WH-like_DNA-bd_sf"/>
</dbReference>
<organism evidence="2 3">
    <name type="scientific">Pantoea rodasii</name>
    <dbReference type="NCBI Taxonomy" id="1076549"/>
    <lineage>
        <taxon>Bacteria</taxon>
        <taxon>Pseudomonadati</taxon>
        <taxon>Pseudomonadota</taxon>
        <taxon>Gammaproteobacteria</taxon>
        <taxon>Enterobacterales</taxon>
        <taxon>Erwiniaceae</taxon>
        <taxon>Pantoea</taxon>
    </lineage>
</organism>
<dbReference type="Pfam" id="PF01047">
    <property type="entry name" value="MarR"/>
    <property type="match status" value="1"/>
</dbReference>
<dbReference type="SUPFAM" id="SSF46785">
    <property type="entry name" value="Winged helix' DNA-binding domain"/>
    <property type="match status" value="1"/>
</dbReference>
<dbReference type="PRINTS" id="PR00598">
    <property type="entry name" value="HTHMARR"/>
</dbReference>
<dbReference type="InterPro" id="IPR000835">
    <property type="entry name" value="HTH_MarR-typ"/>
</dbReference>
<dbReference type="GO" id="GO:0003700">
    <property type="term" value="F:DNA-binding transcription factor activity"/>
    <property type="evidence" value="ECO:0007669"/>
    <property type="project" value="InterPro"/>
</dbReference>
<evidence type="ECO:0000259" key="1">
    <source>
        <dbReference type="PROSITE" id="PS50995"/>
    </source>
</evidence>
<evidence type="ECO:0000313" key="2">
    <source>
        <dbReference type="EMBL" id="KHJ69108.1"/>
    </source>
</evidence>